<evidence type="ECO:0000256" key="3">
    <source>
        <dbReference type="ARBA" id="ARBA00022606"/>
    </source>
</evidence>
<keyword evidence="6 10" id="KW-1133">Transmembrane helix</keyword>
<keyword evidence="5 10" id="KW-0552">Olfaction</keyword>
<evidence type="ECO:0000256" key="6">
    <source>
        <dbReference type="ARBA" id="ARBA00022989"/>
    </source>
</evidence>
<dbReference type="GO" id="GO:0005886">
    <property type="term" value="C:plasma membrane"/>
    <property type="evidence" value="ECO:0007669"/>
    <property type="project" value="UniProtKB-SubCell"/>
</dbReference>
<keyword evidence="3 10" id="KW-0716">Sensory transduction</keyword>
<feature type="transmembrane region" description="Helical" evidence="10">
    <location>
        <begin position="47"/>
        <end position="69"/>
    </location>
</feature>
<protein>
    <recommendedName>
        <fullName evidence="10">Odorant receptor</fullName>
    </recommendedName>
</protein>
<dbReference type="GO" id="GO:0005549">
    <property type="term" value="F:odorant binding"/>
    <property type="evidence" value="ECO:0007669"/>
    <property type="project" value="InterPro"/>
</dbReference>
<dbReference type="Pfam" id="PF02949">
    <property type="entry name" value="7tm_6"/>
    <property type="match status" value="1"/>
</dbReference>
<name>A0A9J6CMG1_POLVA</name>
<accession>A0A9J6CMG1</accession>
<dbReference type="GO" id="GO:0007165">
    <property type="term" value="P:signal transduction"/>
    <property type="evidence" value="ECO:0007669"/>
    <property type="project" value="UniProtKB-KW"/>
</dbReference>
<evidence type="ECO:0000256" key="2">
    <source>
        <dbReference type="ARBA" id="ARBA00022475"/>
    </source>
</evidence>
<organism evidence="11 12">
    <name type="scientific">Polypedilum vanderplanki</name>
    <name type="common">Sleeping chironomid midge</name>
    <dbReference type="NCBI Taxonomy" id="319348"/>
    <lineage>
        <taxon>Eukaryota</taxon>
        <taxon>Metazoa</taxon>
        <taxon>Ecdysozoa</taxon>
        <taxon>Arthropoda</taxon>
        <taxon>Hexapoda</taxon>
        <taxon>Insecta</taxon>
        <taxon>Pterygota</taxon>
        <taxon>Neoptera</taxon>
        <taxon>Endopterygota</taxon>
        <taxon>Diptera</taxon>
        <taxon>Nematocera</taxon>
        <taxon>Chironomoidea</taxon>
        <taxon>Chironomidae</taxon>
        <taxon>Chironominae</taxon>
        <taxon>Polypedilum</taxon>
        <taxon>Polypedilum</taxon>
    </lineage>
</organism>
<keyword evidence="4 10" id="KW-0812">Transmembrane</keyword>
<sequence length="396" mass="46413">MTNIHQIFQKYFNNSHLEALEIFKVPILYLKLLGIWVPSDSSKFYKFYAYFMQTFFLYIFTLLMGAAVFEKSTLNEIAEVMTFFFTFFVKVLKCINLVINVDKFLLLLADIKKAIIYCGLPKIYIDKHLSFGKKLFLAFWLPTFVTVGTGTVLCFVNGKLSYPIWLPYDPSKENSVFLFYLSAFYQSFETLLYPTANVMMDTVSLLPIVYLVAMLEHLCDKLENLKRQKMIGRINKNTKTDNQNEFLNCVIYQRTILKLTNQTEKIFSKIIAIQGFFMSIILCTVAFILTLLSFPNDFGVFVKFFTYSMSMLLQIVIPCYYGTLLTLTHDKISLSLFHSDWIFEEVKHQRNVKILIEYSKKTLKFKAFKIFEIDLETFMRILNSAYSLFAVFKRIN</sequence>
<dbReference type="Proteomes" id="UP001107558">
    <property type="component" value="Chromosome 1"/>
</dbReference>
<dbReference type="PANTHER" id="PTHR21137">
    <property type="entry name" value="ODORANT RECEPTOR"/>
    <property type="match status" value="1"/>
</dbReference>
<dbReference type="PANTHER" id="PTHR21137:SF35">
    <property type="entry name" value="ODORANT RECEPTOR 19A-RELATED"/>
    <property type="match status" value="1"/>
</dbReference>
<feature type="transmembrane region" description="Helical" evidence="10">
    <location>
        <begin position="270"/>
        <end position="292"/>
    </location>
</feature>
<evidence type="ECO:0000256" key="1">
    <source>
        <dbReference type="ARBA" id="ARBA00004651"/>
    </source>
</evidence>
<keyword evidence="7 10" id="KW-0472">Membrane</keyword>
<evidence type="ECO:0000256" key="7">
    <source>
        <dbReference type="ARBA" id="ARBA00023136"/>
    </source>
</evidence>
<dbReference type="GO" id="GO:0004984">
    <property type="term" value="F:olfactory receptor activity"/>
    <property type="evidence" value="ECO:0007669"/>
    <property type="project" value="InterPro"/>
</dbReference>
<dbReference type="EMBL" id="JADBJN010000001">
    <property type="protein sequence ID" value="KAG5683124.1"/>
    <property type="molecule type" value="Genomic_DNA"/>
</dbReference>
<feature type="transmembrane region" description="Helical" evidence="10">
    <location>
        <begin position="304"/>
        <end position="327"/>
    </location>
</feature>
<reference evidence="11" key="1">
    <citation type="submission" date="2021-03" db="EMBL/GenBank/DDBJ databases">
        <title>Chromosome level genome of the anhydrobiotic midge Polypedilum vanderplanki.</title>
        <authorList>
            <person name="Yoshida Y."/>
            <person name="Kikawada T."/>
            <person name="Gusev O."/>
        </authorList>
    </citation>
    <scope>NUCLEOTIDE SEQUENCE</scope>
    <source>
        <strain evidence="11">NIAS01</strain>
        <tissue evidence="11">Whole body or cell culture</tissue>
    </source>
</reference>
<gene>
    <name evidence="11" type="ORF">PVAND_012424</name>
</gene>
<evidence type="ECO:0000256" key="9">
    <source>
        <dbReference type="ARBA" id="ARBA00023224"/>
    </source>
</evidence>
<comment type="caution">
    <text evidence="10">Lacks conserved residue(s) required for the propagation of feature annotation.</text>
</comment>
<feature type="transmembrane region" description="Helical" evidence="10">
    <location>
        <begin position="135"/>
        <end position="156"/>
    </location>
</feature>
<proteinExistence type="inferred from homology"/>
<keyword evidence="2" id="KW-1003">Cell membrane</keyword>
<keyword evidence="9 10" id="KW-0807">Transducer</keyword>
<evidence type="ECO:0000256" key="5">
    <source>
        <dbReference type="ARBA" id="ARBA00022725"/>
    </source>
</evidence>
<evidence type="ECO:0000256" key="8">
    <source>
        <dbReference type="ARBA" id="ARBA00023170"/>
    </source>
</evidence>
<dbReference type="InterPro" id="IPR004117">
    <property type="entry name" value="7tm6_olfct_rcpt"/>
</dbReference>
<keyword evidence="8 10" id="KW-0675">Receptor</keyword>
<feature type="transmembrane region" description="Helical" evidence="10">
    <location>
        <begin position="81"/>
        <end position="99"/>
    </location>
</feature>
<evidence type="ECO:0000256" key="10">
    <source>
        <dbReference type="RuleBase" id="RU351113"/>
    </source>
</evidence>
<keyword evidence="12" id="KW-1185">Reference proteome</keyword>
<dbReference type="AlphaFoldDB" id="A0A9J6CMG1"/>
<evidence type="ECO:0000256" key="4">
    <source>
        <dbReference type="ARBA" id="ARBA00022692"/>
    </source>
</evidence>
<dbReference type="OrthoDB" id="7548151at2759"/>
<comment type="caution">
    <text evidence="11">The sequence shown here is derived from an EMBL/GenBank/DDBJ whole genome shotgun (WGS) entry which is preliminary data.</text>
</comment>
<comment type="subcellular location">
    <subcellularLocation>
        <location evidence="1 10">Cell membrane</location>
        <topology evidence="1 10">Multi-pass membrane protein</topology>
    </subcellularLocation>
</comment>
<evidence type="ECO:0000313" key="11">
    <source>
        <dbReference type="EMBL" id="KAG5683124.1"/>
    </source>
</evidence>
<evidence type="ECO:0000313" key="12">
    <source>
        <dbReference type="Proteomes" id="UP001107558"/>
    </source>
</evidence>
<comment type="similarity">
    <text evidence="10">Belongs to the insect chemoreceptor superfamily. Heteromeric odorant receptor channel (TC 1.A.69) family.</text>
</comment>